<keyword evidence="2" id="KW-1185">Reference proteome</keyword>
<dbReference type="InParanoid" id="A0A1Y2BAY7"/>
<dbReference type="Pfam" id="PF20180">
    <property type="entry name" value="UQCC2_CBP6"/>
    <property type="match status" value="1"/>
</dbReference>
<protein>
    <submittedName>
        <fullName evidence="1">Uncharacterized protein</fullName>
    </submittedName>
</protein>
<dbReference type="AlphaFoldDB" id="A0A1Y2BAY7"/>
<dbReference type="Proteomes" id="UP000193986">
    <property type="component" value="Unassembled WGS sequence"/>
</dbReference>
<evidence type="ECO:0000313" key="2">
    <source>
        <dbReference type="Proteomes" id="UP000193986"/>
    </source>
</evidence>
<evidence type="ECO:0000313" key="1">
    <source>
        <dbReference type="EMBL" id="ORY32008.1"/>
    </source>
</evidence>
<accession>A0A1Y2BAY7</accession>
<reference evidence="1 2" key="1">
    <citation type="submission" date="2016-07" db="EMBL/GenBank/DDBJ databases">
        <title>Pervasive Adenine N6-methylation of Active Genes in Fungi.</title>
        <authorList>
            <consortium name="DOE Joint Genome Institute"/>
            <person name="Mondo S.J."/>
            <person name="Dannebaum R.O."/>
            <person name="Kuo R.C."/>
            <person name="Labutti K."/>
            <person name="Haridas S."/>
            <person name="Kuo A."/>
            <person name="Salamov A."/>
            <person name="Ahrendt S.R."/>
            <person name="Lipzen A."/>
            <person name="Sullivan W."/>
            <person name="Andreopoulos W.B."/>
            <person name="Clum A."/>
            <person name="Lindquist E."/>
            <person name="Daum C."/>
            <person name="Ramamoorthy G.K."/>
            <person name="Gryganskyi A."/>
            <person name="Culley D."/>
            <person name="Magnuson J.K."/>
            <person name="James T.Y."/>
            <person name="O'Malley M.A."/>
            <person name="Stajich J.E."/>
            <person name="Spatafora J.W."/>
            <person name="Visel A."/>
            <person name="Grigoriev I.V."/>
        </authorList>
    </citation>
    <scope>NUCLEOTIDE SEQUENCE [LARGE SCALE GENOMIC DNA]</scope>
    <source>
        <strain evidence="1 2">68-887.2</strain>
    </source>
</reference>
<dbReference type="EMBL" id="MCFC01000012">
    <property type="protein sequence ID" value="ORY32008.1"/>
    <property type="molecule type" value="Genomic_DNA"/>
</dbReference>
<comment type="caution">
    <text evidence="1">The sequence shown here is derived from an EMBL/GenBank/DDBJ whole genome shotgun (WGS) entry which is preliminary data.</text>
</comment>
<name>A0A1Y2BAY7_9TREE</name>
<organism evidence="1 2">
    <name type="scientific">Naematelia encephala</name>
    <dbReference type="NCBI Taxonomy" id="71784"/>
    <lineage>
        <taxon>Eukaryota</taxon>
        <taxon>Fungi</taxon>
        <taxon>Dikarya</taxon>
        <taxon>Basidiomycota</taxon>
        <taxon>Agaricomycotina</taxon>
        <taxon>Tremellomycetes</taxon>
        <taxon>Tremellales</taxon>
        <taxon>Naemateliaceae</taxon>
        <taxon>Naematelia</taxon>
    </lineage>
</organism>
<dbReference type="OrthoDB" id="2107880at2759"/>
<sequence length="120" mass="13629">MSGRFSQLLNLIRSLPVSPIRPEPNSQLSVALEGIVSRNFPIDASRELSPSEEKAVERIESSLQHLKSNVALTEFPLSNRTLRPSYDPVMYDRIVQGVERASKGQGRSFWRRFFQLRGEA</sequence>
<gene>
    <name evidence="1" type="ORF">BCR39DRAFT_525189</name>
</gene>
<proteinExistence type="predicted"/>